<keyword evidence="4" id="KW-1185">Reference proteome</keyword>
<dbReference type="PANTHER" id="PTHR22840">
    <property type="entry name" value="WD REPEAT-CONTAINING PROTEIN 36"/>
    <property type="match status" value="1"/>
</dbReference>
<dbReference type="PANTHER" id="PTHR22840:SF12">
    <property type="entry name" value="WD REPEAT-CONTAINING PROTEIN 36"/>
    <property type="match status" value="1"/>
</dbReference>
<evidence type="ECO:0000313" key="3">
    <source>
        <dbReference type="EMBL" id="KAH8481434.1"/>
    </source>
</evidence>
<dbReference type="EMBL" id="JACEGQ020000018">
    <property type="protein sequence ID" value="KAH8481434.1"/>
    <property type="molecule type" value="Genomic_DNA"/>
</dbReference>
<feature type="repeat" description="WD" evidence="1">
    <location>
        <begin position="205"/>
        <end position="234"/>
    </location>
</feature>
<dbReference type="GO" id="GO:0032040">
    <property type="term" value="C:small-subunit processome"/>
    <property type="evidence" value="ECO:0007669"/>
    <property type="project" value="TreeGrafter"/>
</dbReference>
<dbReference type="Pfam" id="PF25171">
    <property type="entry name" value="Beta-prop_WDR36-Utp21_1st"/>
    <property type="match status" value="1"/>
</dbReference>
<dbReference type="PROSITE" id="PS50294">
    <property type="entry name" value="WD_REPEATS_REGION"/>
    <property type="match status" value="1"/>
</dbReference>
<dbReference type="GO" id="GO:0034388">
    <property type="term" value="C:Pwp2p-containing subcomplex of 90S preribosome"/>
    <property type="evidence" value="ECO:0007669"/>
    <property type="project" value="TreeGrafter"/>
</dbReference>
<dbReference type="InterPro" id="IPR001680">
    <property type="entry name" value="WD40_rpt"/>
</dbReference>
<evidence type="ECO:0000313" key="4">
    <source>
        <dbReference type="Proteomes" id="UP000807159"/>
    </source>
</evidence>
<dbReference type="SUPFAM" id="SSF50978">
    <property type="entry name" value="WD40 repeat-like"/>
    <property type="match status" value="1"/>
</dbReference>
<dbReference type="InterPro" id="IPR015943">
    <property type="entry name" value="WD40/YVTN_repeat-like_dom_sf"/>
</dbReference>
<reference evidence="3" key="1">
    <citation type="journal article" date="2021" name="J. Hered.">
        <title>Genome Assembly of Salicaceae Populus deltoides (Eastern Cottonwood) I-69 Based on Nanopore Sequencing and Hi-C Technologies.</title>
        <authorList>
            <person name="Bai S."/>
            <person name="Wu H."/>
            <person name="Zhang J."/>
            <person name="Pan Z."/>
            <person name="Zhao W."/>
            <person name="Li Z."/>
            <person name="Tong C."/>
        </authorList>
    </citation>
    <scope>NUCLEOTIDE SEQUENCE</scope>
    <source>
        <tissue evidence="3">Leaf</tissue>
    </source>
</reference>
<dbReference type="InterPro" id="IPR059157">
    <property type="entry name" value="WDR36-Utp21_N"/>
</dbReference>
<dbReference type="Proteomes" id="UP000807159">
    <property type="component" value="Chromosome 18"/>
</dbReference>
<feature type="non-terminal residue" evidence="3">
    <location>
        <position position="1"/>
    </location>
</feature>
<keyword evidence="1" id="KW-0853">WD repeat</keyword>
<dbReference type="Gene3D" id="2.130.10.10">
    <property type="entry name" value="YVTN repeat-like/Quinoprotein amine dehydrogenase"/>
    <property type="match status" value="1"/>
</dbReference>
<dbReference type="PROSITE" id="PS50082">
    <property type="entry name" value="WD_REPEATS_2"/>
    <property type="match status" value="2"/>
</dbReference>
<sequence length="234" mass="25286">MPSTSYRDFTFVAFGTHIAVFKRAHQVARWSGHSGKVNSLMVFGDHVISVDVEGHLFIWGFKGVAGDIVPVGHIMLGEKCTPTCVMHPDTHLNKVLIGSQEGGLQLWNVSTKKMLHEFEGWGSSVSSCVSSPALDVVAVGCADGKIHVHNIRYDEEVVTFSHSTRGAVTALSFSTDGQPLLASGCSSGVISIWNLEKRKLQSVVREAHDSSIISLHFLANEPVLMSSSADNSIK</sequence>
<organism evidence="3 4">
    <name type="scientific">Populus deltoides</name>
    <name type="common">Eastern poplar</name>
    <name type="synonym">Eastern cottonwood</name>
    <dbReference type="NCBI Taxonomy" id="3696"/>
    <lineage>
        <taxon>Eukaryota</taxon>
        <taxon>Viridiplantae</taxon>
        <taxon>Streptophyta</taxon>
        <taxon>Embryophyta</taxon>
        <taxon>Tracheophyta</taxon>
        <taxon>Spermatophyta</taxon>
        <taxon>Magnoliopsida</taxon>
        <taxon>eudicotyledons</taxon>
        <taxon>Gunneridae</taxon>
        <taxon>Pentapetalae</taxon>
        <taxon>rosids</taxon>
        <taxon>fabids</taxon>
        <taxon>Malpighiales</taxon>
        <taxon>Salicaceae</taxon>
        <taxon>Saliceae</taxon>
        <taxon>Populus</taxon>
    </lineage>
</organism>
<dbReference type="GO" id="GO:0006364">
    <property type="term" value="P:rRNA processing"/>
    <property type="evidence" value="ECO:0007669"/>
    <property type="project" value="TreeGrafter"/>
</dbReference>
<dbReference type="AlphaFoldDB" id="A0A8T2WLK2"/>
<feature type="repeat" description="WD" evidence="1">
    <location>
        <begin position="161"/>
        <end position="203"/>
    </location>
</feature>
<feature type="domain" description="WDR36/Utp21 N-terminal" evidence="2">
    <location>
        <begin position="5"/>
        <end position="234"/>
    </location>
</feature>
<name>A0A8T2WLK2_POPDE</name>
<comment type="caution">
    <text evidence="3">The sequence shown here is derived from an EMBL/GenBank/DDBJ whole genome shotgun (WGS) entry which is preliminary data.</text>
</comment>
<evidence type="ECO:0000256" key="1">
    <source>
        <dbReference type="PROSITE-ProRule" id="PRU00221"/>
    </source>
</evidence>
<proteinExistence type="predicted"/>
<protein>
    <recommendedName>
        <fullName evidence="2">WDR36/Utp21 N-terminal domain-containing protein</fullName>
    </recommendedName>
</protein>
<gene>
    <name evidence="3" type="ORF">H0E87_029058</name>
</gene>
<dbReference type="InterPro" id="IPR036322">
    <property type="entry name" value="WD40_repeat_dom_sf"/>
</dbReference>
<evidence type="ECO:0000259" key="2">
    <source>
        <dbReference type="Pfam" id="PF25171"/>
    </source>
</evidence>
<accession>A0A8T2WLK2</accession>
<dbReference type="SMART" id="SM00320">
    <property type="entry name" value="WD40"/>
    <property type="match status" value="4"/>
</dbReference>